<evidence type="ECO:0000256" key="2">
    <source>
        <dbReference type="ARBA" id="ARBA00022679"/>
    </source>
</evidence>
<gene>
    <name evidence="9" type="ORF">GBAR_LOCUS11744</name>
</gene>
<keyword evidence="10" id="KW-1185">Reference proteome</keyword>
<dbReference type="PROSITE" id="PS00627">
    <property type="entry name" value="GHMP_KINASES_ATP"/>
    <property type="match status" value="1"/>
</dbReference>
<dbReference type="AlphaFoldDB" id="A0AA35WM58"/>
<evidence type="ECO:0000313" key="9">
    <source>
        <dbReference type="EMBL" id="CAI8019540.1"/>
    </source>
</evidence>
<comment type="caution">
    <text evidence="9">The sequence shown here is derived from an EMBL/GenBank/DDBJ whole genome shotgun (WGS) entry which is preliminary data.</text>
</comment>
<dbReference type="GO" id="GO:0004335">
    <property type="term" value="F:galactokinase activity"/>
    <property type="evidence" value="ECO:0007669"/>
    <property type="project" value="InterPro"/>
</dbReference>
<proteinExistence type="inferred from homology"/>
<dbReference type="Gene3D" id="3.30.70.3170">
    <property type="match status" value="1"/>
</dbReference>
<dbReference type="SUPFAM" id="SSF54211">
    <property type="entry name" value="Ribosomal protein S5 domain 2-like"/>
    <property type="match status" value="1"/>
</dbReference>
<sequence length="493" mass="53940">MAEGKENPAKKVRLQGASPTVFQSMDDFSQGSKQNKQRYDRLVVKFEERHGRKPDFLARAPGRVNIIGEHIDYSGYAVLPMAVEQDVAMACGRSDENLLQLSNTLETYSQHSRSTLESTSIEGHEWYNYFFCGYKGVVYDLGVQEPVGMDVVVDGNVPPSAGLSSSSALVCCAALATAYANGIVMPTRQELAELCAKCERYIGTEGGGMDQAISFLGERNKAMLIEFNPIRPAEVDLPCDTVFVISNTLIQANKVAFASFNVRVVECRLGAMVVAKTKSLDWKNTRKLLQLQTALGLSLEQMTGVVSSCLHREAYTREEICSHLEITDDQLKSEYLNNMTQDLQSFELHKRALHVFEEADRVYKFRDIANKSHTDALSDATGNGECTTVDATAVRLGELMDESHASCSKLYECSCEELDSLVAVCKSSGALGSRLTGAGWGGCVVSLVRSRDLETFLAGVRDGFYGDTVSEDVVSRALFATSPGPGAAVWQLQ</sequence>
<keyword evidence="5" id="KW-0067">ATP-binding</keyword>
<feature type="domain" description="Galactokinase N-terminal" evidence="8">
    <location>
        <begin position="45"/>
        <end position="92"/>
    </location>
</feature>
<dbReference type="InterPro" id="IPR006203">
    <property type="entry name" value="GHMP_knse_ATP-bd_CS"/>
</dbReference>
<dbReference type="PRINTS" id="PR00959">
    <property type="entry name" value="MEVGALKINASE"/>
</dbReference>
<organism evidence="9 10">
    <name type="scientific">Geodia barretti</name>
    <name type="common">Barrett's horny sponge</name>
    <dbReference type="NCBI Taxonomy" id="519541"/>
    <lineage>
        <taxon>Eukaryota</taxon>
        <taxon>Metazoa</taxon>
        <taxon>Porifera</taxon>
        <taxon>Demospongiae</taxon>
        <taxon>Heteroscleromorpha</taxon>
        <taxon>Tetractinellida</taxon>
        <taxon>Astrophorina</taxon>
        <taxon>Geodiidae</taxon>
        <taxon>Geodia</taxon>
    </lineage>
</organism>
<keyword evidence="4 9" id="KW-0418">Kinase</keyword>
<dbReference type="PROSITE" id="PS00106">
    <property type="entry name" value="GALACTOKINASE"/>
    <property type="match status" value="1"/>
</dbReference>
<evidence type="ECO:0000256" key="3">
    <source>
        <dbReference type="ARBA" id="ARBA00022741"/>
    </source>
</evidence>
<dbReference type="Gene3D" id="3.30.230.10">
    <property type="match status" value="1"/>
</dbReference>
<protein>
    <submittedName>
        <fullName evidence="9">N-acetylgalactosamine kinase</fullName>
    </submittedName>
</protein>
<evidence type="ECO:0000259" key="8">
    <source>
        <dbReference type="Pfam" id="PF10509"/>
    </source>
</evidence>
<reference evidence="9" key="1">
    <citation type="submission" date="2023-03" db="EMBL/GenBank/DDBJ databases">
        <authorList>
            <person name="Steffen K."/>
            <person name="Cardenas P."/>
        </authorList>
    </citation>
    <scope>NUCLEOTIDE SEQUENCE</scope>
</reference>
<evidence type="ECO:0000256" key="4">
    <source>
        <dbReference type="ARBA" id="ARBA00022777"/>
    </source>
</evidence>
<accession>A0AA35WM58</accession>
<dbReference type="InterPro" id="IPR036554">
    <property type="entry name" value="GHMP_kinase_C_sf"/>
</dbReference>
<dbReference type="Pfam" id="PF00288">
    <property type="entry name" value="GHMP_kinases_N"/>
    <property type="match status" value="1"/>
</dbReference>
<dbReference type="GO" id="GO:0005524">
    <property type="term" value="F:ATP binding"/>
    <property type="evidence" value="ECO:0007669"/>
    <property type="project" value="UniProtKB-KW"/>
</dbReference>
<evidence type="ECO:0000259" key="7">
    <source>
        <dbReference type="Pfam" id="PF08544"/>
    </source>
</evidence>
<dbReference type="NCBIfam" id="TIGR00131">
    <property type="entry name" value="gal_kin"/>
    <property type="match status" value="1"/>
</dbReference>
<feature type="domain" description="GHMP kinase C-terminal" evidence="7">
    <location>
        <begin position="394"/>
        <end position="461"/>
    </location>
</feature>
<dbReference type="InterPro" id="IPR006206">
    <property type="entry name" value="Mevalonate/galactokinase"/>
</dbReference>
<dbReference type="EMBL" id="CASHTH010001761">
    <property type="protein sequence ID" value="CAI8019540.1"/>
    <property type="molecule type" value="Genomic_DNA"/>
</dbReference>
<dbReference type="InterPro" id="IPR006204">
    <property type="entry name" value="GHMP_kinase_N_dom"/>
</dbReference>
<dbReference type="PIRSF" id="PIRSF000530">
    <property type="entry name" value="Galactokinase"/>
    <property type="match status" value="1"/>
</dbReference>
<dbReference type="Pfam" id="PF08544">
    <property type="entry name" value="GHMP_kinases_C"/>
    <property type="match status" value="1"/>
</dbReference>
<dbReference type="PANTHER" id="PTHR10457:SF7">
    <property type="entry name" value="GALACTOKINASE-RELATED"/>
    <property type="match status" value="1"/>
</dbReference>
<feature type="domain" description="GHMP kinase N-terminal" evidence="6">
    <location>
        <begin position="135"/>
        <end position="217"/>
    </location>
</feature>
<name>A0AA35WM58_GEOBA</name>
<dbReference type="InterPro" id="IPR019741">
    <property type="entry name" value="Galactokinase_CS"/>
</dbReference>
<dbReference type="Pfam" id="PF10509">
    <property type="entry name" value="GalKase_gal_bdg"/>
    <property type="match status" value="1"/>
</dbReference>
<dbReference type="InterPro" id="IPR019539">
    <property type="entry name" value="GalKase_N"/>
</dbReference>
<dbReference type="PRINTS" id="PR00473">
    <property type="entry name" value="GALCTOKINASE"/>
</dbReference>
<dbReference type="InterPro" id="IPR020568">
    <property type="entry name" value="Ribosomal_Su5_D2-typ_SF"/>
</dbReference>
<keyword evidence="3" id="KW-0547">Nucleotide-binding</keyword>
<evidence type="ECO:0000256" key="5">
    <source>
        <dbReference type="ARBA" id="ARBA00022840"/>
    </source>
</evidence>
<dbReference type="SUPFAM" id="SSF55060">
    <property type="entry name" value="GHMP Kinase, C-terminal domain"/>
    <property type="match status" value="1"/>
</dbReference>
<evidence type="ECO:0000259" key="6">
    <source>
        <dbReference type="Pfam" id="PF00288"/>
    </source>
</evidence>
<dbReference type="PANTHER" id="PTHR10457">
    <property type="entry name" value="MEVALONATE KINASE/GALACTOKINASE"/>
    <property type="match status" value="1"/>
</dbReference>
<dbReference type="InterPro" id="IPR000705">
    <property type="entry name" value="Galactokinase"/>
</dbReference>
<evidence type="ECO:0000313" key="10">
    <source>
        <dbReference type="Proteomes" id="UP001174909"/>
    </source>
</evidence>
<comment type="similarity">
    <text evidence="1">Belongs to the GHMP kinase family. GalK subfamily.</text>
</comment>
<dbReference type="Gene3D" id="1.20.1440.340">
    <property type="match status" value="1"/>
</dbReference>
<keyword evidence="2" id="KW-0808">Transferase</keyword>
<dbReference type="GO" id="GO:0006012">
    <property type="term" value="P:galactose metabolic process"/>
    <property type="evidence" value="ECO:0007669"/>
    <property type="project" value="InterPro"/>
</dbReference>
<dbReference type="InterPro" id="IPR014721">
    <property type="entry name" value="Ribsml_uS5_D2-typ_fold_subgr"/>
</dbReference>
<dbReference type="Proteomes" id="UP001174909">
    <property type="component" value="Unassembled WGS sequence"/>
</dbReference>
<dbReference type="GO" id="GO:0005829">
    <property type="term" value="C:cytosol"/>
    <property type="evidence" value="ECO:0007669"/>
    <property type="project" value="TreeGrafter"/>
</dbReference>
<evidence type="ECO:0000256" key="1">
    <source>
        <dbReference type="ARBA" id="ARBA00006566"/>
    </source>
</evidence>
<dbReference type="InterPro" id="IPR013750">
    <property type="entry name" value="GHMP_kinase_C_dom"/>
</dbReference>